<evidence type="ECO:0000313" key="2">
    <source>
        <dbReference type="Proteomes" id="UP000095283"/>
    </source>
</evidence>
<evidence type="ECO:0000256" key="1">
    <source>
        <dbReference type="SAM" id="Phobius"/>
    </source>
</evidence>
<keyword evidence="1" id="KW-0472">Membrane</keyword>
<evidence type="ECO:0000313" key="3">
    <source>
        <dbReference type="WBParaSite" id="Hba_15500"/>
    </source>
</evidence>
<dbReference type="Proteomes" id="UP000095283">
    <property type="component" value="Unplaced"/>
</dbReference>
<reference evidence="3" key="1">
    <citation type="submission" date="2016-11" db="UniProtKB">
        <authorList>
            <consortium name="WormBaseParasite"/>
        </authorList>
    </citation>
    <scope>IDENTIFICATION</scope>
</reference>
<keyword evidence="2" id="KW-1185">Reference proteome</keyword>
<sequence>MTCKFKRFREKNKNNISQVMGGEDFFRYRIQFSVIQTDMFAVIVIAVLIAFVAGSEQVKNATAGGHYDSSSFDDSYEYGSSYGSYPYGYQLPFNYYLNPMINTHVCSLDVTYGIYGGPGRRNFRRPVTHECANVFSGAHKTNASKNAWAYTQKHCTHCCKMAARLNSVPQVEIVGLMLVIDKHPTCSCCAPYRPPQFTHPHYQSNTAYQPPPQNH</sequence>
<dbReference type="AlphaFoldDB" id="A0A1I7XDG8"/>
<feature type="transmembrane region" description="Helical" evidence="1">
    <location>
        <begin position="34"/>
        <end position="53"/>
    </location>
</feature>
<proteinExistence type="predicted"/>
<keyword evidence="1" id="KW-1133">Transmembrane helix</keyword>
<organism evidence="2 3">
    <name type="scientific">Heterorhabditis bacteriophora</name>
    <name type="common">Entomopathogenic nematode worm</name>
    <dbReference type="NCBI Taxonomy" id="37862"/>
    <lineage>
        <taxon>Eukaryota</taxon>
        <taxon>Metazoa</taxon>
        <taxon>Ecdysozoa</taxon>
        <taxon>Nematoda</taxon>
        <taxon>Chromadorea</taxon>
        <taxon>Rhabditida</taxon>
        <taxon>Rhabditina</taxon>
        <taxon>Rhabditomorpha</taxon>
        <taxon>Strongyloidea</taxon>
        <taxon>Heterorhabditidae</taxon>
        <taxon>Heterorhabditis</taxon>
    </lineage>
</organism>
<protein>
    <submittedName>
        <fullName evidence="3">Uncharacterized protein</fullName>
    </submittedName>
</protein>
<accession>A0A1I7XDG8</accession>
<name>A0A1I7XDG8_HETBA</name>
<dbReference type="WBParaSite" id="Hba_15500">
    <property type="protein sequence ID" value="Hba_15500"/>
    <property type="gene ID" value="Hba_15500"/>
</dbReference>
<keyword evidence="1" id="KW-0812">Transmembrane</keyword>